<dbReference type="VEuPathDB" id="VectorBase:AMEM005078"/>
<sequence>MPPSISISSRAQQQQQQECVKVGRGSMPPRINNSSNSVTVSKEGEAAPDAASQVGMGARWSCRPGYSFVLEKGESLCHPWFIFSPAATRSSSPTWSKATIAGQIKAQVHAASPPPQVIVADDDRARLKVMAGRKRGSRKASRSVRATASTEYTSIGRRVSPHWYSLSGISRVGSTPPDK</sequence>
<organism evidence="2 3">
    <name type="scientific">Anopheles merus</name>
    <name type="common">Mosquito</name>
    <dbReference type="NCBI Taxonomy" id="30066"/>
    <lineage>
        <taxon>Eukaryota</taxon>
        <taxon>Metazoa</taxon>
        <taxon>Ecdysozoa</taxon>
        <taxon>Arthropoda</taxon>
        <taxon>Hexapoda</taxon>
        <taxon>Insecta</taxon>
        <taxon>Pterygota</taxon>
        <taxon>Neoptera</taxon>
        <taxon>Endopterygota</taxon>
        <taxon>Diptera</taxon>
        <taxon>Nematocera</taxon>
        <taxon>Culicoidea</taxon>
        <taxon>Culicidae</taxon>
        <taxon>Anophelinae</taxon>
        <taxon>Anopheles</taxon>
    </lineage>
</organism>
<evidence type="ECO:0000256" key="1">
    <source>
        <dbReference type="SAM" id="MobiDB-lite"/>
    </source>
</evidence>
<feature type="region of interest" description="Disordered" evidence="1">
    <location>
        <begin position="1"/>
        <end position="53"/>
    </location>
</feature>
<proteinExistence type="predicted"/>
<evidence type="ECO:0000313" key="3">
    <source>
        <dbReference type="Proteomes" id="UP000075903"/>
    </source>
</evidence>
<dbReference type="AlphaFoldDB" id="A0A182UWZ0"/>
<feature type="region of interest" description="Disordered" evidence="1">
    <location>
        <begin position="131"/>
        <end position="151"/>
    </location>
</feature>
<name>A0A182UWZ0_ANOME</name>
<feature type="compositionally biased region" description="Basic residues" evidence="1">
    <location>
        <begin position="131"/>
        <end position="142"/>
    </location>
</feature>
<protein>
    <submittedName>
        <fullName evidence="2">Uncharacterized protein</fullName>
    </submittedName>
</protein>
<dbReference type="EnsemblMetazoa" id="AMEM005078-RA">
    <property type="protein sequence ID" value="AMEM005078-PA"/>
    <property type="gene ID" value="AMEM005078"/>
</dbReference>
<keyword evidence="3" id="KW-1185">Reference proteome</keyword>
<evidence type="ECO:0000313" key="2">
    <source>
        <dbReference type="EnsemblMetazoa" id="AMEM005078-PA"/>
    </source>
</evidence>
<dbReference type="Proteomes" id="UP000075903">
    <property type="component" value="Unassembled WGS sequence"/>
</dbReference>
<feature type="compositionally biased region" description="Polar residues" evidence="1">
    <location>
        <begin position="1"/>
        <end position="11"/>
    </location>
</feature>
<accession>A0A182UWZ0</accession>
<feature type="compositionally biased region" description="Polar residues" evidence="1">
    <location>
        <begin position="31"/>
        <end position="40"/>
    </location>
</feature>
<reference evidence="2" key="1">
    <citation type="submission" date="2020-05" db="UniProtKB">
        <authorList>
            <consortium name="EnsemblMetazoa"/>
        </authorList>
    </citation>
    <scope>IDENTIFICATION</scope>
    <source>
        <strain evidence="2">MAF</strain>
    </source>
</reference>